<sequence length="233" mass="26156">MSLNETPDFDNLLLQRATEADLNDIVNFLMRDFLYNEPLNKSIDLTESDADNLFIGLSQAGIASSLSYVLRTPSGKIAAVRLASILDRPGNENLNTNEGNNDNNNTVTNTAPLNDNAAKITKILSELENKIWILVNPRIKRLLNWLIISVDHKYVRHGLATKLLTYGLDEARLMGCQGCITEASALKSQRLFKKLGYETIHEIKHNEWLDESGKQIFKCDDGTNSIELVYKGF</sequence>
<evidence type="ECO:0000256" key="11">
    <source>
        <dbReference type="ARBA" id="ARBA00052335"/>
    </source>
</evidence>
<evidence type="ECO:0000256" key="3">
    <source>
        <dbReference type="ARBA" id="ARBA00038182"/>
    </source>
</evidence>
<evidence type="ECO:0000256" key="13">
    <source>
        <dbReference type="SAM" id="MobiDB-lite"/>
    </source>
</evidence>
<dbReference type="PANTHER" id="PTHR20905">
    <property type="entry name" value="N-ACETYLTRANSFERASE-RELATED"/>
    <property type="match status" value="1"/>
</dbReference>
<keyword evidence="1" id="KW-0808">Transferase</keyword>
<dbReference type="GO" id="GO:0004059">
    <property type="term" value="F:aralkylamine N-acetyltransferase activity"/>
    <property type="evidence" value="ECO:0007669"/>
    <property type="project" value="UniProtKB-EC"/>
</dbReference>
<dbReference type="AlphaFoldDB" id="A0A915C4T4"/>
<comment type="catalytic activity">
    <reaction evidence="10">
        <text>serotonin + hexadecanoyl-CoA = N-hexadecanoyl-serotonin + CoA + H(+)</text>
        <dbReference type="Rhea" id="RHEA:51384"/>
        <dbReference type="ChEBI" id="CHEBI:15378"/>
        <dbReference type="ChEBI" id="CHEBI:57287"/>
        <dbReference type="ChEBI" id="CHEBI:57379"/>
        <dbReference type="ChEBI" id="CHEBI:134059"/>
        <dbReference type="ChEBI" id="CHEBI:350546"/>
    </reaction>
    <physiologicalReaction direction="left-to-right" evidence="10">
        <dbReference type="Rhea" id="RHEA:51385"/>
    </physiologicalReaction>
</comment>
<dbReference type="InterPro" id="IPR000182">
    <property type="entry name" value="GNAT_dom"/>
</dbReference>
<evidence type="ECO:0000256" key="1">
    <source>
        <dbReference type="ARBA" id="ARBA00022679"/>
    </source>
</evidence>
<evidence type="ECO:0000256" key="9">
    <source>
        <dbReference type="ARBA" id="ARBA00051823"/>
    </source>
</evidence>
<evidence type="ECO:0000256" key="10">
    <source>
        <dbReference type="ARBA" id="ARBA00052178"/>
    </source>
</evidence>
<protein>
    <recommendedName>
        <fullName evidence="4">aralkylamine N-acetyltransferase</fullName>
        <ecNumber evidence="4">2.3.1.87</ecNumber>
    </recommendedName>
</protein>
<evidence type="ECO:0000256" key="6">
    <source>
        <dbReference type="ARBA" id="ARBA00050849"/>
    </source>
</evidence>
<comment type="catalytic activity">
    <reaction evidence="9">
        <text>serotonin + (9Z)-octadecenoyl-CoA = N-(9Z-octadecenoyl)-serotonin + CoA + H(+)</text>
        <dbReference type="Rhea" id="RHEA:51392"/>
        <dbReference type="ChEBI" id="CHEBI:15378"/>
        <dbReference type="ChEBI" id="CHEBI:57287"/>
        <dbReference type="ChEBI" id="CHEBI:57387"/>
        <dbReference type="ChEBI" id="CHEBI:134064"/>
        <dbReference type="ChEBI" id="CHEBI:350546"/>
    </reaction>
    <physiologicalReaction direction="left-to-right" evidence="9">
        <dbReference type="Rhea" id="RHEA:51393"/>
    </physiologicalReaction>
</comment>
<feature type="region of interest" description="Disordered" evidence="13">
    <location>
        <begin position="91"/>
        <end position="110"/>
    </location>
</feature>
<comment type="pathway">
    <text evidence="2">Aromatic compound metabolism; melatonin biosynthesis; melatonin from serotonin: step 1/2.</text>
</comment>
<dbReference type="WBParaSite" id="PgR085_g025_t03">
    <property type="protein sequence ID" value="PgR085_g025_t03"/>
    <property type="gene ID" value="PgR085_g025"/>
</dbReference>
<name>A0A915C4T4_PARUN</name>
<dbReference type="Proteomes" id="UP000887569">
    <property type="component" value="Unplaced"/>
</dbReference>
<dbReference type="SUPFAM" id="SSF55729">
    <property type="entry name" value="Acyl-CoA N-acyltransferases (Nat)"/>
    <property type="match status" value="1"/>
</dbReference>
<comment type="similarity">
    <text evidence="3">Belongs to the acetyltransferase family. AANAT subfamily.</text>
</comment>
<comment type="catalytic activity">
    <reaction evidence="5">
        <text>dopamine + (9Z)-octadecenoyl-CoA = N-(9Z-octadecanoyl)-dopamine + CoA + H(+)</text>
        <dbReference type="Rhea" id="RHEA:51380"/>
        <dbReference type="ChEBI" id="CHEBI:15378"/>
        <dbReference type="ChEBI" id="CHEBI:31883"/>
        <dbReference type="ChEBI" id="CHEBI:57287"/>
        <dbReference type="ChEBI" id="CHEBI:57387"/>
        <dbReference type="ChEBI" id="CHEBI:59905"/>
    </reaction>
    <physiologicalReaction direction="left-to-right" evidence="5">
        <dbReference type="Rhea" id="RHEA:51381"/>
    </physiologicalReaction>
</comment>
<comment type="catalytic activity">
    <reaction evidence="7">
        <text>serotonin + (5Z,8Z,11Z,14Z)-eicosatetraenoyl-CoA = N-[(5Z,8Z,11Z,14Z)-eicosatetraenoyl]-serotonin + CoA + H(+)</text>
        <dbReference type="Rhea" id="RHEA:51396"/>
        <dbReference type="ChEBI" id="CHEBI:15378"/>
        <dbReference type="ChEBI" id="CHEBI:57287"/>
        <dbReference type="ChEBI" id="CHEBI:57368"/>
        <dbReference type="ChEBI" id="CHEBI:132255"/>
        <dbReference type="ChEBI" id="CHEBI:350546"/>
    </reaction>
    <physiologicalReaction direction="left-to-right" evidence="7">
        <dbReference type="Rhea" id="RHEA:51397"/>
    </physiologicalReaction>
</comment>
<dbReference type="FunFam" id="3.40.630.30:FF:000046">
    <property type="entry name" value="Dopamine N-acetyltransferase"/>
    <property type="match status" value="1"/>
</dbReference>
<keyword evidence="15" id="KW-1185">Reference proteome</keyword>
<evidence type="ECO:0000256" key="2">
    <source>
        <dbReference type="ARBA" id="ARBA00037926"/>
    </source>
</evidence>
<evidence type="ECO:0000256" key="8">
    <source>
        <dbReference type="ARBA" id="ARBA00051711"/>
    </source>
</evidence>
<evidence type="ECO:0000259" key="14">
    <source>
        <dbReference type="Pfam" id="PF00583"/>
    </source>
</evidence>
<comment type="catalytic activity">
    <reaction evidence="12">
        <text>serotonin + acetyl-CoA = N-acetylserotonin + CoA + H(+)</text>
        <dbReference type="Rhea" id="RHEA:25217"/>
        <dbReference type="ChEBI" id="CHEBI:15378"/>
        <dbReference type="ChEBI" id="CHEBI:17697"/>
        <dbReference type="ChEBI" id="CHEBI:57287"/>
        <dbReference type="ChEBI" id="CHEBI:57288"/>
        <dbReference type="ChEBI" id="CHEBI:350546"/>
        <dbReference type="EC" id="2.3.1.87"/>
    </reaction>
    <physiologicalReaction direction="left-to-right" evidence="12">
        <dbReference type="Rhea" id="RHEA:25218"/>
    </physiologicalReaction>
</comment>
<evidence type="ECO:0000313" key="16">
    <source>
        <dbReference type="WBParaSite" id="PgR085_g025_t01"/>
    </source>
</evidence>
<dbReference type="WBParaSite" id="PgR085_g025_t01">
    <property type="protein sequence ID" value="PgR085_g025_t01"/>
    <property type="gene ID" value="PgR085_g025"/>
</dbReference>
<dbReference type="Pfam" id="PF00583">
    <property type="entry name" value="Acetyltransf_1"/>
    <property type="match status" value="1"/>
</dbReference>
<dbReference type="InterPro" id="IPR016181">
    <property type="entry name" value="Acyl_CoA_acyltransferase"/>
</dbReference>
<evidence type="ECO:0000313" key="15">
    <source>
        <dbReference type="Proteomes" id="UP000887569"/>
    </source>
</evidence>
<evidence type="ECO:0000256" key="12">
    <source>
        <dbReference type="ARBA" id="ARBA00052491"/>
    </source>
</evidence>
<proteinExistence type="inferred from homology"/>
<dbReference type="WBParaSite" id="PgR085_g025_t02">
    <property type="protein sequence ID" value="PgR085_g025_t02"/>
    <property type="gene ID" value="PgR085_g025"/>
</dbReference>
<organism evidence="15 16">
    <name type="scientific">Parascaris univalens</name>
    <name type="common">Nematode worm</name>
    <dbReference type="NCBI Taxonomy" id="6257"/>
    <lineage>
        <taxon>Eukaryota</taxon>
        <taxon>Metazoa</taxon>
        <taxon>Ecdysozoa</taxon>
        <taxon>Nematoda</taxon>
        <taxon>Chromadorea</taxon>
        <taxon>Rhabditida</taxon>
        <taxon>Spirurina</taxon>
        <taxon>Ascaridomorpha</taxon>
        <taxon>Ascaridoidea</taxon>
        <taxon>Ascarididae</taxon>
        <taxon>Parascaris</taxon>
    </lineage>
</organism>
<evidence type="ECO:0000313" key="17">
    <source>
        <dbReference type="WBParaSite" id="PgR085_g025_t02"/>
    </source>
</evidence>
<comment type="catalytic activity">
    <reaction evidence="6">
        <text>serotonin + octadecanoyl-CoA = N-octadecanoyl-serotonin + CoA + H(+)</text>
        <dbReference type="Rhea" id="RHEA:51400"/>
        <dbReference type="ChEBI" id="CHEBI:15378"/>
        <dbReference type="ChEBI" id="CHEBI:57287"/>
        <dbReference type="ChEBI" id="CHEBI:57394"/>
        <dbReference type="ChEBI" id="CHEBI:134065"/>
        <dbReference type="ChEBI" id="CHEBI:350546"/>
    </reaction>
    <physiologicalReaction direction="left-to-right" evidence="6">
        <dbReference type="Rhea" id="RHEA:51401"/>
    </physiologicalReaction>
</comment>
<evidence type="ECO:0000256" key="4">
    <source>
        <dbReference type="ARBA" id="ARBA00039114"/>
    </source>
</evidence>
<dbReference type="EC" id="2.3.1.87" evidence="4"/>
<reference evidence="16 17" key="1">
    <citation type="submission" date="2022-11" db="UniProtKB">
        <authorList>
            <consortium name="WormBaseParasite"/>
        </authorList>
    </citation>
    <scope>IDENTIFICATION</scope>
</reference>
<feature type="domain" description="N-acetyltransferase" evidence="14">
    <location>
        <begin position="148"/>
        <end position="197"/>
    </location>
</feature>
<evidence type="ECO:0000256" key="5">
    <source>
        <dbReference type="ARBA" id="ARBA00050189"/>
    </source>
</evidence>
<comment type="catalytic activity">
    <reaction evidence="8">
        <text>dopamine + acetyl-CoA = N-acetyldopamine + CoA + H(+)</text>
        <dbReference type="Rhea" id="RHEA:51388"/>
        <dbReference type="ChEBI" id="CHEBI:15378"/>
        <dbReference type="ChEBI" id="CHEBI:57287"/>
        <dbReference type="ChEBI" id="CHEBI:57288"/>
        <dbReference type="ChEBI" id="CHEBI:59905"/>
        <dbReference type="ChEBI" id="CHEBI:125678"/>
    </reaction>
    <physiologicalReaction direction="left-to-right" evidence="8">
        <dbReference type="Rhea" id="RHEA:51389"/>
    </physiologicalReaction>
</comment>
<dbReference type="PANTHER" id="PTHR20905:SF30">
    <property type="entry name" value="N-ACETYLTRANSFERASE DOMAIN-CONTAINING PROTEIN"/>
    <property type="match status" value="1"/>
</dbReference>
<dbReference type="Gene3D" id="3.40.630.30">
    <property type="match status" value="1"/>
</dbReference>
<accession>A0A915C4T4</accession>
<evidence type="ECO:0000256" key="7">
    <source>
        <dbReference type="ARBA" id="ARBA00051284"/>
    </source>
</evidence>
<comment type="catalytic activity">
    <reaction evidence="11">
        <text>dopamine + hexadecanoyl-CoA = N-hexadecanoyl-dopamine + CoA + H(+)</text>
        <dbReference type="Rhea" id="RHEA:51376"/>
        <dbReference type="ChEBI" id="CHEBI:15378"/>
        <dbReference type="ChEBI" id="CHEBI:57287"/>
        <dbReference type="ChEBI" id="CHEBI:57379"/>
        <dbReference type="ChEBI" id="CHEBI:59905"/>
        <dbReference type="ChEBI" id="CHEBI:134058"/>
    </reaction>
    <physiologicalReaction direction="left-to-right" evidence="11">
        <dbReference type="Rhea" id="RHEA:51377"/>
    </physiologicalReaction>
</comment>